<gene>
    <name evidence="1" type="ORF">O6H91_02G068700</name>
</gene>
<dbReference type="EMBL" id="CM055093">
    <property type="protein sequence ID" value="KAJ7565643.1"/>
    <property type="molecule type" value="Genomic_DNA"/>
</dbReference>
<accession>A0ACC2EGW3</accession>
<name>A0ACC2EGW3_DIPCM</name>
<protein>
    <submittedName>
        <fullName evidence="1">Uncharacterized protein</fullName>
    </submittedName>
</protein>
<evidence type="ECO:0000313" key="1">
    <source>
        <dbReference type="EMBL" id="KAJ7565643.1"/>
    </source>
</evidence>
<keyword evidence="2" id="KW-1185">Reference proteome</keyword>
<comment type="caution">
    <text evidence="1">The sequence shown here is derived from an EMBL/GenBank/DDBJ whole genome shotgun (WGS) entry which is preliminary data.</text>
</comment>
<sequence>MARGFGRMIYGEGGSADAPAAAAAAAAAAADENCSYTKVRRSQCSIVQDPESGKPMKRCERTKELLRRCSGRPVEVVESITETTEEDLSSDLINGQDGTTKIDEGPEDLHKFFSDEDYLKFSKPVPNFFDYKDEQSDQLLGGFEDFLHAAEEMVSKIFGHLGVYSQDHGSGSSSLFPGDSLSREHTGKGQLDESFSSKNLQRDTLQKEAQFSDYSKDFREI</sequence>
<proteinExistence type="predicted"/>
<dbReference type="Proteomes" id="UP001162992">
    <property type="component" value="Chromosome 2"/>
</dbReference>
<reference evidence="2" key="1">
    <citation type="journal article" date="2024" name="Proc. Natl. Acad. Sci. U.S.A.">
        <title>Extraordinary preservation of gene collinearity over three hundred million years revealed in homosporous lycophytes.</title>
        <authorList>
            <person name="Li C."/>
            <person name="Wickell D."/>
            <person name="Kuo L.Y."/>
            <person name="Chen X."/>
            <person name="Nie B."/>
            <person name="Liao X."/>
            <person name="Peng D."/>
            <person name="Ji J."/>
            <person name="Jenkins J."/>
            <person name="Williams M."/>
            <person name="Shu S."/>
            <person name="Plott C."/>
            <person name="Barry K."/>
            <person name="Rajasekar S."/>
            <person name="Grimwood J."/>
            <person name="Han X."/>
            <person name="Sun S."/>
            <person name="Hou Z."/>
            <person name="He W."/>
            <person name="Dai G."/>
            <person name="Sun C."/>
            <person name="Schmutz J."/>
            <person name="Leebens-Mack J.H."/>
            <person name="Li F.W."/>
            <person name="Wang L."/>
        </authorList>
    </citation>
    <scope>NUCLEOTIDE SEQUENCE [LARGE SCALE GENOMIC DNA]</scope>
    <source>
        <strain evidence="2">cv. PW_Plant_1</strain>
    </source>
</reference>
<evidence type="ECO:0000313" key="2">
    <source>
        <dbReference type="Proteomes" id="UP001162992"/>
    </source>
</evidence>
<organism evidence="1 2">
    <name type="scientific">Diphasiastrum complanatum</name>
    <name type="common">Issler's clubmoss</name>
    <name type="synonym">Lycopodium complanatum</name>
    <dbReference type="NCBI Taxonomy" id="34168"/>
    <lineage>
        <taxon>Eukaryota</taxon>
        <taxon>Viridiplantae</taxon>
        <taxon>Streptophyta</taxon>
        <taxon>Embryophyta</taxon>
        <taxon>Tracheophyta</taxon>
        <taxon>Lycopodiopsida</taxon>
        <taxon>Lycopodiales</taxon>
        <taxon>Lycopodiaceae</taxon>
        <taxon>Lycopodioideae</taxon>
        <taxon>Diphasiastrum</taxon>
    </lineage>
</organism>